<evidence type="ECO:0000313" key="1">
    <source>
        <dbReference type="EMBL" id="CRP63160.1"/>
    </source>
</evidence>
<gene>
    <name evidence="1" type="ORF">PAERUG_P19_London_7_VIM_2_05_10_05056</name>
</gene>
<organism evidence="1 2">
    <name type="scientific">Pseudomonas aeruginosa</name>
    <dbReference type="NCBI Taxonomy" id="287"/>
    <lineage>
        <taxon>Bacteria</taxon>
        <taxon>Pseudomonadati</taxon>
        <taxon>Pseudomonadota</taxon>
        <taxon>Gammaproteobacteria</taxon>
        <taxon>Pseudomonadales</taxon>
        <taxon>Pseudomonadaceae</taxon>
        <taxon>Pseudomonas</taxon>
    </lineage>
</organism>
<name>A0A9P1W0Q2_PSEAI</name>
<dbReference type="AlphaFoldDB" id="A0A9P1W0Q2"/>
<protein>
    <submittedName>
        <fullName evidence="1">Uncharacterized protein</fullName>
    </submittedName>
</protein>
<sequence length="55" mass="6224">MGKARLREGRLESRAMTVFKYFFLIVLQNIQLADQMSSQLGIALQGNLQGMVDHV</sequence>
<dbReference type="Proteomes" id="UP000045039">
    <property type="component" value="Unassembled WGS sequence"/>
</dbReference>
<dbReference type="EMBL" id="CVVU01000234">
    <property type="protein sequence ID" value="CRP63160.1"/>
    <property type="molecule type" value="Genomic_DNA"/>
</dbReference>
<reference evidence="2" key="1">
    <citation type="submission" date="2015-06" db="EMBL/GenBank/DDBJ databases">
        <authorList>
            <person name="Radhakrishnan Rajesh"/>
            <person name="Underwood Anthony"/>
            <person name="Al-Shahib Ali"/>
        </authorList>
    </citation>
    <scope>NUCLEOTIDE SEQUENCE [LARGE SCALE GENOMIC DNA]</scope>
    <source>
        <strain evidence="2">P19_London_7_VIM_2_05_10</strain>
    </source>
</reference>
<proteinExistence type="predicted"/>
<comment type="caution">
    <text evidence="1">The sequence shown here is derived from an EMBL/GenBank/DDBJ whole genome shotgun (WGS) entry which is preliminary data.</text>
</comment>
<evidence type="ECO:0000313" key="2">
    <source>
        <dbReference type="Proteomes" id="UP000045039"/>
    </source>
</evidence>
<accession>A0A9P1W0Q2</accession>